<dbReference type="GO" id="GO:0034045">
    <property type="term" value="C:phagophore assembly site membrane"/>
    <property type="evidence" value="ECO:0007669"/>
    <property type="project" value="UniProtKB-SubCell"/>
</dbReference>
<sequence>MVWSQSLINHILRKEIGSFEAVILGGQKGTSNFSKFKWNWPGDLSLTKGLLRDMPPEIELSEYKRIPSSGSESPSALLNRERISVEPIADLDLSFEWLYSYYCIPCSFHLVLVSSRWDLSPLRNENYLIGMVNKVVLELQISSWVPGAGPAVDRSDGRQRRPILAKTLE</sequence>
<keyword evidence="7" id="KW-0072">Autophagy</keyword>
<evidence type="ECO:0000313" key="10">
    <source>
        <dbReference type="EMBL" id="KAK4775441.1"/>
    </source>
</evidence>
<evidence type="ECO:0000256" key="1">
    <source>
        <dbReference type="ARBA" id="ARBA00004511"/>
    </source>
</evidence>
<dbReference type="AlphaFoldDB" id="A0AAN7QS36"/>
<dbReference type="Proteomes" id="UP001345219">
    <property type="component" value="Chromosome 18"/>
</dbReference>
<dbReference type="GO" id="GO:0061709">
    <property type="term" value="P:reticulophagy"/>
    <property type="evidence" value="ECO:0007669"/>
    <property type="project" value="TreeGrafter"/>
</dbReference>
<evidence type="ECO:0000256" key="3">
    <source>
        <dbReference type="ARBA" id="ARBA00018074"/>
    </source>
</evidence>
<dbReference type="GO" id="GO:0034497">
    <property type="term" value="P:protein localization to phagophore assembly site"/>
    <property type="evidence" value="ECO:0007669"/>
    <property type="project" value="TreeGrafter"/>
</dbReference>
<dbReference type="PANTHER" id="PTHR13038">
    <property type="entry name" value="APG9 AUTOPHAGY 9"/>
    <property type="match status" value="1"/>
</dbReference>
<keyword evidence="6" id="KW-1133">Transmembrane helix</keyword>
<name>A0AAN7QS36_9MYRT</name>
<keyword evidence="4" id="KW-0813">Transport</keyword>
<evidence type="ECO:0000256" key="7">
    <source>
        <dbReference type="ARBA" id="ARBA00023006"/>
    </source>
</evidence>
<dbReference type="EMBL" id="JAXIOK010000003">
    <property type="protein sequence ID" value="KAK4775441.1"/>
    <property type="molecule type" value="Genomic_DNA"/>
</dbReference>
<organism evidence="10 11">
    <name type="scientific">Trapa incisa</name>
    <dbReference type="NCBI Taxonomy" id="236973"/>
    <lineage>
        <taxon>Eukaryota</taxon>
        <taxon>Viridiplantae</taxon>
        <taxon>Streptophyta</taxon>
        <taxon>Embryophyta</taxon>
        <taxon>Tracheophyta</taxon>
        <taxon>Spermatophyta</taxon>
        <taxon>Magnoliopsida</taxon>
        <taxon>eudicotyledons</taxon>
        <taxon>Gunneridae</taxon>
        <taxon>Pentapetalae</taxon>
        <taxon>rosids</taxon>
        <taxon>malvids</taxon>
        <taxon>Myrtales</taxon>
        <taxon>Lythraceae</taxon>
        <taxon>Trapa</taxon>
    </lineage>
</organism>
<evidence type="ECO:0000313" key="11">
    <source>
        <dbReference type="Proteomes" id="UP001345219"/>
    </source>
</evidence>
<accession>A0AAN7QS36</accession>
<protein>
    <recommendedName>
        <fullName evidence="3">Autophagy-related protein 9</fullName>
    </recommendedName>
</protein>
<dbReference type="GO" id="GO:0005776">
    <property type="term" value="C:autophagosome"/>
    <property type="evidence" value="ECO:0007669"/>
    <property type="project" value="TreeGrafter"/>
</dbReference>
<reference evidence="10 11" key="1">
    <citation type="journal article" date="2023" name="Hortic Res">
        <title>Pangenome of water caltrop reveals structural variations and asymmetric subgenome divergence after allopolyploidization.</title>
        <authorList>
            <person name="Zhang X."/>
            <person name="Chen Y."/>
            <person name="Wang L."/>
            <person name="Yuan Y."/>
            <person name="Fang M."/>
            <person name="Shi L."/>
            <person name="Lu R."/>
            <person name="Comes H.P."/>
            <person name="Ma Y."/>
            <person name="Chen Y."/>
            <person name="Huang G."/>
            <person name="Zhou Y."/>
            <person name="Zheng Z."/>
            <person name="Qiu Y."/>
        </authorList>
    </citation>
    <scope>NUCLEOTIDE SEQUENCE [LARGE SCALE GENOMIC DNA]</scope>
    <source>
        <tissue evidence="10">Roots</tissue>
    </source>
</reference>
<dbReference type="GO" id="GO:0034727">
    <property type="term" value="P:piecemeal microautophagy of the nucleus"/>
    <property type="evidence" value="ECO:0007669"/>
    <property type="project" value="TreeGrafter"/>
</dbReference>
<evidence type="ECO:0000256" key="9">
    <source>
        <dbReference type="ARBA" id="ARBA00023136"/>
    </source>
</evidence>
<dbReference type="PANTHER" id="PTHR13038:SF10">
    <property type="entry name" value="AUTOPHAGY-RELATED PROTEIN 9"/>
    <property type="match status" value="1"/>
</dbReference>
<keyword evidence="11" id="KW-1185">Reference proteome</keyword>
<proteinExistence type="inferred from homology"/>
<evidence type="ECO:0000256" key="8">
    <source>
        <dbReference type="ARBA" id="ARBA00023055"/>
    </source>
</evidence>
<evidence type="ECO:0000256" key="4">
    <source>
        <dbReference type="ARBA" id="ARBA00022448"/>
    </source>
</evidence>
<dbReference type="InterPro" id="IPR007241">
    <property type="entry name" value="Autophagy-rel_prot_9"/>
</dbReference>
<evidence type="ECO:0000256" key="6">
    <source>
        <dbReference type="ARBA" id="ARBA00022989"/>
    </source>
</evidence>
<evidence type="ECO:0000256" key="5">
    <source>
        <dbReference type="ARBA" id="ARBA00022692"/>
    </source>
</evidence>
<dbReference type="GO" id="GO:0000422">
    <property type="term" value="P:autophagy of mitochondrion"/>
    <property type="evidence" value="ECO:0007669"/>
    <property type="project" value="TreeGrafter"/>
</dbReference>
<dbReference type="GO" id="GO:0006869">
    <property type="term" value="P:lipid transport"/>
    <property type="evidence" value="ECO:0007669"/>
    <property type="project" value="UniProtKB-KW"/>
</dbReference>
<keyword evidence="9" id="KW-0472">Membrane</keyword>
<comment type="caution">
    <text evidence="10">The sequence shown here is derived from an EMBL/GenBank/DDBJ whole genome shotgun (WGS) entry which is preliminary data.</text>
</comment>
<evidence type="ECO:0000256" key="2">
    <source>
        <dbReference type="ARBA" id="ARBA00006185"/>
    </source>
</evidence>
<keyword evidence="8" id="KW-0445">Lipid transport</keyword>
<keyword evidence="5" id="KW-0812">Transmembrane</keyword>
<comment type="similarity">
    <text evidence="2">Belongs to the ATG9 family.</text>
</comment>
<gene>
    <name evidence="10" type="ORF">SAY87_023402</name>
</gene>
<comment type="subcellular location">
    <subcellularLocation>
        <location evidence="1">Preautophagosomal structure membrane</location>
        <topology evidence="1">Multi-pass membrane protein</topology>
    </subcellularLocation>
</comment>